<name>A0A1A9ZE38_GLOPL</name>
<dbReference type="AlphaFoldDB" id="A0A1A9ZE38"/>
<keyword evidence="1" id="KW-1133">Transmembrane helix</keyword>
<accession>A0A1A9ZE38</accession>
<sequence length="316" mass="33122">MDQLTAFIMLLSQATHDSRTFISKSRSFFSTSCSSKPDKDKTHSELSLLKSALQSSMVTFSNLLLGLLLILMIFAGTATEGMIGILISVSKSSFFGGGGSSPAASGLSTLAAPLLSSCIACGCMATSTSLQFKEARIILSSFFCNSSALNLLSSSSSTLVISDSMSLISSSMPTSVEASSGIFVGRDVLLFLSHMNNLPKPNVSPKLCKNSKTINKSAIACPGNRLPPIRSRSAPFEVMVGGNLITSTRSEDESRLLRPPPLDDVVVKSICGGFCCELTDVEEIPPPAPLKVLVKAATCEAVKLVGRPAAPTPAPC</sequence>
<feature type="transmembrane region" description="Helical" evidence="1">
    <location>
        <begin position="63"/>
        <end position="87"/>
    </location>
</feature>
<evidence type="ECO:0000313" key="2">
    <source>
        <dbReference type="EnsemblMetazoa" id="GPAI011824-PA"/>
    </source>
</evidence>
<keyword evidence="1" id="KW-0472">Membrane</keyword>
<reference evidence="3" key="1">
    <citation type="submission" date="2014-03" db="EMBL/GenBank/DDBJ databases">
        <authorList>
            <person name="Aksoy S."/>
            <person name="Warren W."/>
            <person name="Wilson R.K."/>
        </authorList>
    </citation>
    <scope>NUCLEOTIDE SEQUENCE [LARGE SCALE GENOMIC DNA]</scope>
    <source>
        <strain evidence="3">IAEA</strain>
    </source>
</reference>
<reference evidence="2" key="2">
    <citation type="submission" date="2020-05" db="UniProtKB">
        <authorList>
            <consortium name="EnsemblMetazoa"/>
        </authorList>
    </citation>
    <scope>IDENTIFICATION</scope>
    <source>
        <strain evidence="2">IAEA</strain>
    </source>
</reference>
<dbReference type="Proteomes" id="UP000092445">
    <property type="component" value="Unassembled WGS sequence"/>
</dbReference>
<dbReference type="VEuPathDB" id="VectorBase:GPAI011824"/>
<dbReference type="EnsemblMetazoa" id="GPAI011824-RA">
    <property type="protein sequence ID" value="GPAI011824-PA"/>
    <property type="gene ID" value="GPAI011824"/>
</dbReference>
<proteinExistence type="predicted"/>
<keyword evidence="1" id="KW-0812">Transmembrane</keyword>
<evidence type="ECO:0000256" key="1">
    <source>
        <dbReference type="SAM" id="Phobius"/>
    </source>
</evidence>
<protein>
    <submittedName>
        <fullName evidence="2">Uncharacterized protein</fullName>
    </submittedName>
</protein>
<keyword evidence="3" id="KW-1185">Reference proteome</keyword>
<evidence type="ECO:0000313" key="3">
    <source>
        <dbReference type="Proteomes" id="UP000092445"/>
    </source>
</evidence>
<organism evidence="2 3">
    <name type="scientific">Glossina pallidipes</name>
    <name type="common">Tsetse fly</name>
    <dbReference type="NCBI Taxonomy" id="7398"/>
    <lineage>
        <taxon>Eukaryota</taxon>
        <taxon>Metazoa</taxon>
        <taxon>Ecdysozoa</taxon>
        <taxon>Arthropoda</taxon>
        <taxon>Hexapoda</taxon>
        <taxon>Insecta</taxon>
        <taxon>Pterygota</taxon>
        <taxon>Neoptera</taxon>
        <taxon>Endopterygota</taxon>
        <taxon>Diptera</taxon>
        <taxon>Brachycera</taxon>
        <taxon>Muscomorpha</taxon>
        <taxon>Hippoboscoidea</taxon>
        <taxon>Glossinidae</taxon>
        <taxon>Glossina</taxon>
    </lineage>
</organism>